<reference evidence="2 3" key="1">
    <citation type="submission" date="2020-04" db="EMBL/GenBank/DDBJ databases">
        <title>Knoellia sp. isolate from air conditioner.</title>
        <authorList>
            <person name="Chea S."/>
            <person name="Kim D.-U."/>
        </authorList>
    </citation>
    <scope>NUCLEOTIDE SEQUENCE [LARGE SCALE GENOMIC DNA]</scope>
    <source>
        <strain evidence="2 3">DB2414S</strain>
    </source>
</reference>
<feature type="transmembrane region" description="Helical" evidence="1">
    <location>
        <begin position="134"/>
        <end position="151"/>
    </location>
</feature>
<feature type="transmembrane region" description="Helical" evidence="1">
    <location>
        <begin position="108"/>
        <end position="128"/>
    </location>
</feature>
<feature type="transmembrane region" description="Helical" evidence="1">
    <location>
        <begin position="178"/>
        <end position="194"/>
    </location>
</feature>
<keyword evidence="1" id="KW-0472">Membrane</keyword>
<sequence length="488" mass="51342">MNRNAGGRPSVSPRTLLAAVAVLYLLAQLLVVADVPLGWDESIYTSQTDPSRRALAFTAPRARGMPWLAAPVQALTGSTSVLRGWFALLSSLSLYAAFAMWRRTLPGFTTPVAAAGFAGLWTAVFYGPSLMPNVLVALAGVYATGAMVAAAGGGRAWVAWAGGAAVAAATVIRPGDVVPLVAALGAAVLVHRPWRARAVRLLTPVLAGATVGALPWLVEAQLRYDGVLLRVRRALATQSTGERFVPDYQLRAVDGPLLCRPCSRLTQPVPPLGVLMWGVGAALVVLAVVLAVRGRVRPAEAVLLAAFAGAAQAVPYLFLVGYAAPRFLLPAYALLALPAASGALWLLAPRGVGAVPATAAGVLLLVGHLVIQGHWLPQVTVAQEQGRQRWTLVAAALHAHGVSPPCTLLGAESAPVAYLARCDNVRLGRPGDERFTRTDLTVRLRTERVAVVLRRSEKVPDYARGWTTVPRGDLPAGWRARVAPYPPG</sequence>
<feature type="transmembrane region" description="Helical" evidence="1">
    <location>
        <begin position="201"/>
        <end position="218"/>
    </location>
</feature>
<accession>A0A849HMS5</accession>
<dbReference type="EMBL" id="JABEPQ010000005">
    <property type="protein sequence ID" value="NNM47824.1"/>
    <property type="molecule type" value="Genomic_DNA"/>
</dbReference>
<feature type="transmembrane region" description="Helical" evidence="1">
    <location>
        <begin position="301"/>
        <end position="323"/>
    </location>
</feature>
<protein>
    <recommendedName>
        <fullName evidence="4">Glycosyltransferase RgtA/B/C/D-like domain-containing protein</fullName>
    </recommendedName>
</protein>
<feature type="transmembrane region" description="Helical" evidence="1">
    <location>
        <begin position="274"/>
        <end position="292"/>
    </location>
</feature>
<proteinExistence type="predicted"/>
<dbReference type="Proteomes" id="UP000588586">
    <property type="component" value="Unassembled WGS sequence"/>
</dbReference>
<evidence type="ECO:0008006" key="4">
    <source>
        <dbReference type="Google" id="ProtNLM"/>
    </source>
</evidence>
<keyword evidence="1" id="KW-1133">Transmembrane helix</keyword>
<evidence type="ECO:0000256" key="1">
    <source>
        <dbReference type="SAM" id="Phobius"/>
    </source>
</evidence>
<evidence type="ECO:0000313" key="3">
    <source>
        <dbReference type="Proteomes" id="UP000588586"/>
    </source>
</evidence>
<feature type="transmembrane region" description="Helical" evidence="1">
    <location>
        <begin position="354"/>
        <end position="375"/>
    </location>
</feature>
<evidence type="ECO:0000313" key="2">
    <source>
        <dbReference type="EMBL" id="NNM47824.1"/>
    </source>
</evidence>
<keyword evidence="1" id="KW-0812">Transmembrane</keyword>
<feature type="transmembrane region" description="Helical" evidence="1">
    <location>
        <begin position="82"/>
        <end position="101"/>
    </location>
</feature>
<comment type="caution">
    <text evidence="2">The sequence shown here is derived from an EMBL/GenBank/DDBJ whole genome shotgun (WGS) entry which is preliminary data.</text>
</comment>
<name>A0A849HMS5_9MICO</name>
<organism evidence="2 3">
    <name type="scientific">Knoellia koreensis</name>
    <dbReference type="NCBI Taxonomy" id="2730921"/>
    <lineage>
        <taxon>Bacteria</taxon>
        <taxon>Bacillati</taxon>
        <taxon>Actinomycetota</taxon>
        <taxon>Actinomycetes</taxon>
        <taxon>Micrococcales</taxon>
        <taxon>Intrasporangiaceae</taxon>
        <taxon>Knoellia</taxon>
    </lineage>
</organism>
<gene>
    <name evidence="2" type="ORF">HJG52_17695</name>
</gene>
<dbReference type="RefSeq" id="WP_171244958.1">
    <property type="nucleotide sequence ID" value="NZ_JABEPQ010000005.1"/>
</dbReference>
<keyword evidence="3" id="KW-1185">Reference proteome</keyword>
<dbReference type="AlphaFoldDB" id="A0A849HMS5"/>
<feature type="transmembrane region" description="Helical" evidence="1">
    <location>
        <begin position="329"/>
        <end position="347"/>
    </location>
</feature>